<dbReference type="EMBL" id="WNWQ01001038">
    <property type="protein sequence ID" value="KAE9962481.1"/>
    <property type="molecule type" value="Genomic_DNA"/>
</dbReference>
<proteinExistence type="predicted"/>
<dbReference type="AlphaFoldDB" id="A0A8H3U3J7"/>
<protein>
    <recommendedName>
        <fullName evidence="1">Hemerythrin-like domain-containing protein</fullName>
    </recommendedName>
</protein>
<dbReference type="InterPro" id="IPR012312">
    <property type="entry name" value="Hemerythrin-like"/>
</dbReference>
<dbReference type="Proteomes" id="UP000433883">
    <property type="component" value="Unassembled WGS sequence"/>
</dbReference>
<accession>A0A8H3U3J7</accession>
<evidence type="ECO:0000313" key="2">
    <source>
        <dbReference type="EMBL" id="KAE9962481.1"/>
    </source>
</evidence>
<evidence type="ECO:0000259" key="1">
    <source>
        <dbReference type="Pfam" id="PF01814"/>
    </source>
</evidence>
<feature type="domain" description="Hemerythrin-like" evidence="1">
    <location>
        <begin position="7"/>
        <end position="123"/>
    </location>
</feature>
<name>A0A8H3U3J7_VENIN</name>
<organism evidence="2 3">
    <name type="scientific">Venturia inaequalis</name>
    <name type="common">Apple scab fungus</name>
    <dbReference type="NCBI Taxonomy" id="5025"/>
    <lineage>
        <taxon>Eukaryota</taxon>
        <taxon>Fungi</taxon>
        <taxon>Dikarya</taxon>
        <taxon>Ascomycota</taxon>
        <taxon>Pezizomycotina</taxon>
        <taxon>Dothideomycetes</taxon>
        <taxon>Pleosporomycetidae</taxon>
        <taxon>Venturiales</taxon>
        <taxon>Venturiaceae</taxon>
        <taxon>Venturia</taxon>
    </lineage>
</organism>
<dbReference type="PANTHER" id="PTHR35585:SF1">
    <property type="entry name" value="HHE DOMAIN PROTEIN (AFU_ORTHOLOGUE AFUA_4G00730)"/>
    <property type="match status" value="1"/>
</dbReference>
<reference evidence="2 3" key="1">
    <citation type="submission" date="2019-11" db="EMBL/GenBank/DDBJ databases">
        <title>Venturia inaequalis Genome Resource.</title>
        <authorList>
            <person name="Lichtner F.J."/>
        </authorList>
    </citation>
    <scope>NUCLEOTIDE SEQUENCE [LARGE SCALE GENOMIC DNA]</scope>
    <source>
        <strain evidence="2">Bline_iso_100314</strain>
    </source>
</reference>
<dbReference type="Pfam" id="PF01814">
    <property type="entry name" value="Hemerythrin"/>
    <property type="match status" value="1"/>
</dbReference>
<dbReference type="PANTHER" id="PTHR35585">
    <property type="entry name" value="HHE DOMAIN PROTEIN (AFU_ORTHOLOGUE AFUA_4G00730)"/>
    <property type="match status" value="1"/>
</dbReference>
<gene>
    <name evidence="2" type="ORF">BLS_000267</name>
</gene>
<evidence type="ECO:0000313" key="3">
    <source>
        <dbReference type="Proteomes" id="UP000433883"/>
    </source>
</evidence>
<comment type="caution">
    <text evidence="2">The sequence shown here is derived from an EMBL/GenBank/DDBJ whole genome shotgun (WGS) entry which is preliminary data.</text>
</comment>
<sequence length="198" mass="22941">MPESLSEAIGRDHDDFDVCYNEIKRATDDATKIKWRNQLTWNVARHAISEELTWYPAMEKHMGELGKKLAEEDKEQHMSVKTTLYELQDTPPTSPKFLPLLEQLMDNLHHHIEHEKHEDMPRLEKLLSREESQALAQQFQRTKNFVPTRSHPSAPTSSWAFEGIAALLAAPIDKLRDLMMNEYPNVGELKRAGEKRSL</sequence>
<dbReference type="Gene3D" id="1.20.120.520">
    <property type="entry name" value="nmb1532 protein domain like"/>
    <property type="match status" value="1"/>
</dbReference>